<dbReference type="RefSeq" id="WP_065994232.1">
    <property type="nucleotide sequence ID" value="NZ_CP029397.2"/>
</dbReference>
<evidence type="ECO:0000256" key="10">
    <source>
        <dbReference type="ARBA" id="ARBA00047785"/>
    </source>
</evidence>
<organism evidence="11 12">
    <name type="scientific">Acinetobacter defluvii</name>
    <dbReference type="NCBI Taxonomy" id="1871111"/>
    <lineage>
        <taxon>Bacteria</taxon>
        <taxon>Pseudomonadati</taxon>
        <taxon>Pseudomonadota</taxon>
        <taxon>Gammaproteobacteria</taxon>
        <taxon>Moraxellales</taxon>
        <taxon>Moraxellaceae</taxon>
        <taxon>Acinetobacter</taxon>
    </lineage>
</organism>
<evidence type="ECO:0000256" key="5">
    <source>
        <dbReference type="ARBA" id="ARBA00023315"/>
    </source>
</evidence>
<keyword evidence="2" id="KW-0444">Lipid biosynthesis</keyword>
<evidence type="ECO:0000256" key="1">
    <source>
        <dbReference type="ARBA" id="ARBA00005189"/>
    </source>
</evidence>
<keyword evidence="12" id="KW-1185">Reference proteome</keyword>
<dbReference type="EMBL" id="CP029397">
    <property type="protein sequence ID" value="AWL29817.1"/>
    <property type="molecule type" value="Genomic_DNA"/>
</dbReference>
<evidence type="ECO:0000313" key="11">
    <source>
        <dbReference type="EMBL" id="AWL29817.1"/>
    </source>
</evidence>
<keyword evidence="5" id="KW-0012">Acyltransferase</keyword>
<gene>
    <name evidence="11" type="ORF">DJ533_15215</name>
</gene>
<comment type="catalytic activity">
    <reaction evidence="10">
        <text>a (3R)-hydroxyacyl-[ACP] + L-ornithine = a lyso-ornithine lipid + holo-[ACP] + H(+)</text>
        <dbReference type="Rhea" id="RHEA:20633"/>
        <dbReference type="Rhea" id="RHEA-COMP:9685"/>
        <dbReference type="Rhea" id="RHEA-COMP:9945"/>
        <dbReference type="ChEBI" id="CHEBI:15378"/>
        <dbReference type="ChEBI" id="CHEBI:46911"/>
        <dbReference type="ChEBI" id="CHEBI:64479"/>
        <dbReference type="ChEBI" id="CHEBI:78827"/>
        <dbReference type="ChEBI" id="CHEBI:138482"/>
        <dbReference type="EC" id="2.3.2.30"/>
    </reaction>
    <physiologicalReaction direction="left-to-right" evidence="10">
        <dbReference type="Rhea" id="RHEA:20634"/>
    </physiologicalReaction>
</comment>
<dbReference type="GO" id="GO:0006629">
    <property type="term" value="P:lipid metabolic process"/>
    <property type="evidence" value="ECO:0007669"/>
    <property type="project" value="UniProtKB-KW"/>
</dbReference>
<evidence type="ECO:0000256" key="9">
    <source>
        <dbReference type="ARBA" id="ARBA00045724"/>
    </source>
</evidence>
<dbReference type="Proteomes" id="UP000245977">
    <property type="component" value="Chromosome"/>
</dbReference>
<dbReference type="SUPFAM" id="SSF55729">
    <property type="entry name" value="Acyl-CoA N-acyltransferases (Nat)"/>
    <property type="match status" value="1"/>
</dbReference>
<accession>A0A2S2FFQ4</accession>
<reference evidence="11" key="1">
    <citation type="submission" date="2019-08" db="EMBL/GenBank/DDBJ databases">
        <title>The complete genome of Acinetobacter defluvii strain WCHAD010030.</title>
        <authorList>
            <person name="Hu Y."/>
            <person name="Qin J."/>
            <person name="Feng Y."/>
            <person name="Zong Z."/>
        </authorList>
    </citation>
    <scope>NUCLEOTIDE SEQUENCE</scope>
    <source>
        <strain evidence="11">WCHA30</strain>
    </source>
</reference>
<evidence type="ECO:0000256" key="7">
    <source>
        <dbReference type="ARBA" id="ARBA00039058"/>
    </source>
</evidence>
<evidence type="ECO:0000313" key="12">
    <source>
        <dbReference type="Proteomes" id="UP000245977"/>
    </source>
</evidence>
<sequence length="259" mass="30740">MLAKLNQYRQNISFPLTRPKKPQTQYKFEWAEDIKQLKEIQKFRAVQFSEQFGIQFENGLDQDLYDLDCHHAVLRDKWSNEIVAYTRLKLVQGYDLANSYSAQEFDVSQFSHLNNIVEIGRTCVHPRYRNGKALSILWLNLVPMVLWKMKAKHLMGCVSIRLEENKARAYYTHQFIKKLNKNQTIDVPAKPSYEPTHPEFSFVQDERIPKLFDVYLKMKARLSQQAYHDQDFNCLDYFVFLDVNEIAKNFVLNKMVNRS</sequence>
<dbReference type="STRING" id="1871111.GCA_001704615_03603"/>
<protein>
    <recommendedName>
        <fullName evidence="8">L-ornithine N(alpha)-acyltransferase</fullName>
        <ecNumber evidence="7">2.3.2.30</ecNumber>
    </recommendedName>
</protein>
<dbReference type="InterPro" id="IPR016181">
    <property type="entry name" value="Acyl_CoA_acyltransferase"/>
</dbReference>
<keyword evidence="3" id="KW-0808">Transferase</keyword>
<dbReference type="KEGG" id="adv:DJ533_15215"/>
<name>A0A2S2FFQ4_9GAMM</name>
<evidence type="ECO:0000256" key="8">
    <source>
        <dbReference type="ARBA" id="ARBA00039866"/>
    </source>
</evidence>
<dbReference type="OrthoDB" id="9787072at2"/>
<comment type="pathway">
    <text evidence="1">Lipid metabolism.</text>
</comment>
<evidence type="ECO:0000256" key="2">
    <source>
        <dbReference type="ARBA" id="ARBA00022516"/>
    </source>
</evidence>
<dbReference type="PANTHER" id="PTHR37323">
    <property type="entry name" value="GCN5-RELATED N-ACETYLTRANSFERASE"/>
    <property type="match status" value="1"/>
</dbReference>
<evidence type="ECO:0000256" key="6">
    <source>
        <dbReference type="ARBA" id="ARBA00038095"/>
    </source>
</evidence>
<comment type="function">
    <text evidence="9">Catalyzes the first step in the biosynthesis of ornithine lipids, which are phosphorus-free membrane lipids. Catalyzes the 3-hydroxyacyl-acyl carrier protein-dependent acylation of ornithine to form lyso-ornithine lipid (LOL).</text>
</comment>
<comment type="similarity">
    <text evidence="6">Belongs to the acetyltransferase family. OlsB subfamily.</text>
</comment>
<dbReference type="GO" id="GO:0043810">
    <property type="term" value="F:ornithine-acyl [acyl carrier protein] N-acyltransferase activity"/>
    <property type="evidence" value="ECO:0007669"/>
    <property type="project" value="UniProtKB-EC"/>
</dbReference>
<dbReference type="Pfam" id="PF13444">
    <property type="entry name" value="Acetyltransf_5"/>
    <property type="match status" value="1"/>
</dbReference>
<dbReference type="PANTHER" id="PTHR37323:SF1">
    <property type="entry name" value="L-ORNITHINE N(ALPHA)-ACYLTRANSFERASE"/>
    <property type="match status" value="1"/>
</dbReference>
<proteinExistence type="inferred from homology"/>
<evidence type="ECO:0000256" key="3">
    <source>
        <dbReference type="ARBA" id="ARBA00022679"/>
    </source>
</evidence>
<dbReference type="InterPro" id="IPR052351">
    <property type="entry name" value="Ornithine_N-alpha-AT"/>
</dbReference>
<dbReference type="AlphaFoldDB" id="A0A2S2FFQ4"/>
<dbReference type="EC" id="2.3.2.30" evidence="7"/>
<evidence type="ECO:0000256" key="4">
    <source>
        <dbReference type="ARBA" id="ARBA00023098"/>
    </source>
</evidence>
<dbReference type="Gene3D" id="3.40.630.30">
    <property type="match status" value="1"/>
</dbReference>
<keyword evidence="4" id="KW-0443">Lipid metabolism</keyword>